<evidence type="ECO:0000256" key="5">
    <source>
        <dbReference type="ARBA" id="ARBA00022801"/>
    </source>
</evidence>
<evidence type="ECO:0000256" key="1">
    <source>
        <dbReference type="ARBA" id="ARBA00000707"/>
    </source>
</evidence>
<organism evidence="9 10">
    <name type="scientific">Geotrypetes seraphini</name>
    <name type="common">Gaboon caecilian</name>
    <name type="synonym">Caecilia seraphini</name>
    <dbReference type="NCBI Taxonomy" id="260995"/>
    <lineage>
        <taxon>Eukaryota</taxon>
        <taxon>Metazoa</taxon>
        <taxon>Chordata</taxon>
        <taxon>Craniata</taxon>
        <taxon>Vertebrata</taxon>
        <taxon>Euteleostomi</taxon>
        <taxon>Amphibia</taxon>
        <taxon>Gymnophiona</taxon>
        <taxon>Geotrypetes</taxon>
    </lineage>
</organism>
<comment type="catalytic activity">
    <reaction evidence="1">
        <text>Thiol-dependent hydrolysis of ester, thioester, amide, peptide and isopeptide bonds formed by the C-terminal Gly of ubiquitin (a 76-residue protein attached to proteins as an intracellular targeting signal).</text>
        <dbReference type="EC" id="3.4.19.12"/>
    </reaction>
</comment>
<dbReference type="FunFam" id="3.90.70.10:FF:000048">
    <property type="entry name" value="Ubiquitin carboxyl-terminal hydrolase 31"/>
    <property type="match status" value="1"/>
</dbReference>
<protein>
    <recommendedName>
        <fullName evidence="2">ubiquitinyl hydrolase 1</fullName>
        <ecNumber evidence="2">3.4.19.12</ecNumber>
    </recommendedName>
</protein>
<dbReference type="EC" id="3.4.19.12" evidence="2"/>
<dbReference type="InterPro" id="IPR018200">
    <property type="entry name" value="USP_CS"/>
</dbReference>
<dbReference type="InterPro" id="IPR038765">
    <property type="entry name" value="Papain-like_cys_pep_sf"/>
</dbReference>
<dbReference type="InterPro" id="IPR028889">
    <property type="entry name" value="USP"/>
</dbReference>
<evidence type="ECO:0000256" key="7">
    <source>
        <dbReference type="SAM" id="MobiDB-lite"/>
    </source>
</evidence>
<dbReference type="CTD" id="124739"/>
<dbReference type="InParanoid" id="A0A6P8SSI6"/>
<feature type="region of interest" description="Disordered" evidence="7">
    <location>
        <begin position="941"/>
        <end position="1194"/>
    </location>
</feature>
<keyword evidence="6" id="KW-0788">Thiol protease</keyword>
<dbReference type="PROSITE" id="PS00973">
    <property type="entry name" value="USP_2"/>
    <property type="match status" value="1"/>
</dbReference>
<feature type="compositionally biased region" description="Basic and acidic residues" evidence="7">
    <location>
        <begin position="1109"/>
        <end position="1126"/>
    </location>
</feature>
<evidence type="ECO:0000256" key="6">
    <source>
        <dbReference type="ARBA" id="ARBA00022807"/>
    </source>
</evidence>
<dbReference type="GO" id="GO:0005634">
    <property type="term" value="C:nucleus"/>
    <property type="evidence" value="ECO:0007669"/>
    <property type="project" value="UniProtKB-ARBA"/>
</dbReference>
<dbReference type="PROSITE" id="PS50235">
    <property type="entry name" value="USP_3"/>
    <property type="match status" value="1"/>
</dbReference>
<dbReference type="InterPro" id="IPR001394">
    <property type="entry name" value="Peptidase_C19_UCH"/>
</dbReference>
<feature type="compositionally biased region" description="Polar residues" evidence="7">
    <location>
        <begin position="1079"/>
        <end position="1096"/>
    </location>
</feature>
<evidence type="ECO:0000256" key="3">
    <source>
        <dbReference type="ARBA" id="ARBA00022670"/>
    </source>
</evidence>
<dbReference type="InterPro" id="IPR050185">
    <property type="entry name" value="Ub_carboxyl-term_hydrolase"/>
</dbReference>
<dbReference type="Proteomes" id="UP000515159">
    <property type="component" value="Chromosome 10"/>
</dbReference>
<dbReference type="CDD" id="cd02674">
    <property type="entry name" value="Peptidase_C19R"/>
    <property type="match status" value="1"/>
</dbReference>
<dbReference type="KEGG" id="gsh:117368310"/>
<keyword evidence="3" id="KW-0645">Protease</keyword>
<feature type="region of interest" description="Disordered" evidence="7">
    <location>
        <begin position="1"/>
        <end position="30"/>
    </location>
</feature>
<accession>A0A6P8SSI6</accession>
<dbReference type="GO" id="GO:0004843">
    <property type="term" value="F:cysteine-type deubiquitinase activity"/>
    <property type="evidence" value="ECO:0007669"/>
    <property type="project" value="UniProtKB-EC"/>
</dbReference>
<feature type="compositionally biased region" description="Low complexity" evidence="7">
    <location>
        <begin position="399"/>
        <end position="414"/>
    </location>
</feature>
<feature type="region of interest" description="Disordered" evidence="7">
    <location>
        <begin position="229"/>
        <end position="250"/>
    </location>
</feature>
<dbReference type="OrthoDB" id="292964at2759"/>
<feature type="region of interest" description="Disordered" evidence="7">
    <location>
        <begin position="895"/>
        <end position="921"/>
    </location>
</feature>
<feature type="compositionally biased region" description="Low complexity" evidence="7">
    <location>
        <begin position="1127"/>
        <end position="1140"/>
    </location>
</feature>
<dbReference type="GO" id="GO:0006508">
    <property type="term" value="P:proteolysis"/>
    <property type="evidence" value="ECO:0007669"/>
    <property type="project" value="UniProtKB-KW"/>
</dbReference>
<sequence>MGDRGSPSPEGKERAAKKSPGSRRLLFRKKSLRSVGNFVHRVLKTLSTLSHFGEPERAAHPEDDDGGFRQGPPGTCQGAEPEQPRTISASRAAEGQGASRDRLPGGSGDKTPGVQGLKNHGNTCFMNAVLQCLSNTDLLAEFLGLERYKAELARSRLHGLLARSGGEGEVTEQLAALVRALWTLDYTPQLSVEFKNVVSKHGSQFRGNSQHDALEFLLWLLDKVHEDLNSSPGQKPKTLPKPLPGPEENSANTQVTLQPMGGHSFVQEHFQAQYRSSLTCPHCLKQSNTFDPFLCVSLPIPLRQTRALNVTLVFHSKHQRFLRIGLAVPLFGAVAVLREMVASEGKIHPEQVILVELYSNGFQRSFSDDEDLNSIAEGDVVYAFQTLAPVTKAGGTSRGSGYPQSLPSSPYSSEPEGKKLPPSGAFSSEFLPHGGLGKILILLCNTEGSGQQASRFGPPLLMREDRAISWDQLQQCVLSNMRYLMRSEAQVQNVGVLFRIRAAGGTVAGSYLSPQDGRPLYHPAVDRALQFSGLGGLAHVKLIVEWDPKTKERLFGNIQEEVVQDAESVGLQQQAHQQQHICTLDECFQLYTKEEQLAPDDAWKCPHCKVLQQGMVKLNLWTLPDILIIHLKRFRQVGERRNKLSTLVKFPLTGLDMAPHVVKRTQGSKNTQNQWASWKQPPYHPEHCQPDVLYDLYAVCNHHGSMQGGHYTAYCHNSLDARWYSYDDSNVELVQEEDIITRGAYILFYQKRNTIPTWSASSSMRGSTSSSLSDHWLVRLSGNNRESFVSRCSANGPVLPKTPNSPVFSDCEPSAEKGGFESRPFVRGIQGRSVSLKATTGSKTKQGITKTIPLRWSFGSKERTQGASGELVEYLESGRRPRYTNESIIPLMTGAANAESGPPVSKPMLNSATATKDQDVRATERISGSLQGDTSVDLIESQNNNHAATEKTKNTKRNSKPKEDASLQRRTSKSLINMVSRPKSEEPARSKGGGNKVNSNGSVHSGNSLPSNNFGKDKGISGKNGDCDQRTSSKSRGNGSPRASELERQREGKLKIFRNSFLKKDSKKPAESERHRASETLNGSSRTSLSNGTLSAISDGRVNGMLPHQNKEELTKGRISRSEQDIKQSQSASSIQSKADWSLRRSASLHKNGDASHQQTRSVPVEKSSYGTLQRMKYHTASLGRKKSVPESSF</sequence>
<dbReference type="Gene3D" id="3.90.70.10">
    <property type="entry name" value="Cysteine proteinases"/>
    <property type="match status" value="2"/>
</dbReference>
<keyword evidence="9" id="KW-1185">Reference proteome</keyword>
<dbReference type="PROSITE" id="PS00972">
    <property type="entry name" value="USP_1"/>
    <property type="match status" value="1"/>
</dbReference>
<dbReference type="PANTHER" id="PTHR21646:SF20">
    <property type="entry name" value="UBIQUITIN CARBOXYL-TERMINAL HYDROLASE 43"/>
    <property type="match status" value="1"/>
</dbReference>
<dbReference type="RefSeq" id="XP_033817736.1">
    <property type="nucleotide sequence ID" value="XM_033961845.1"/>
</dbReference>
<proteinExistence type="predicted"/>
<dbReference type="AlphaFoldDB" id="A0A6P8SSI6"/>
<evidence type="ECO:0000259" key="8">
    <source>
        <dbReference type="PROSITE" id="PS50235"/>
    </source>
</evidence>
<dbReference type="GO" id="GO:0016579">
    <property type="term" value="P:protein deubiquitination"/>
    <property type="evidence" value="ECO:0007669"/>
    <property type="project" value="InterPro"/>
</dbReference>
<dbReference type="FunCoup" id="A0A6P8SSI6">
    <property type="interactions" value="808"/>
</dbReference>
<feature type="compositionally biased region" description="Basic and acidic residues" evidence="7">
    <location>
        <begin position="1062"/>
        <end position="1078"/>
    </location>
</feature>
<keyword evidence="5 10" id="KW-0378">Hydrolase</keyword>
<evidence type="ECO:0000313" key="9">
    <source>
        <dbReference type="Proteomes" id="UP000515159"/>
    </source>
</evidence>
<feature type="compositionally biased region" description="Basic residues" evidence="7">
    <location>
        <begin position="17"/>
        <end position="30"/>
    </location>
</feature>
<feature type="compositionally biased region" description="Basic and acidic residues" evidence="7">
    <location>
        <begin position="1044"/>
        <end position="1054"/>
    </location>
</feature>
<evidence type="ECO:0000256" key="2">
    <source>
        <dbReference type="ARBA" id="ARBA00012759"/>
    </source>
</evidence>
<feature type="domain" description="USP" evidence="8">
    <location>
        <begin position="115"/>
        <end position="752"/>
    </location>
</feature>
<reference evidence="10" key="1">
    <citation type="submission" date="2025-08" db="UniProtKB">
        <authorList>
            <consortium name="RefSeq"/>
        </authorList>
    </citation>
    <scope>IDENTIFICATION</scope>
</reference>
<evidence type="ECO:0000313" key="10">
    <source>
        <dbReference type="RefSeq" id="XP_033817736.1"/>
    </source>
</evidence>
<dbReference type="GeneID" id="117368310"/>
<gene>
    <name evidence="10" type="primary">USP43</name>
</gene>
<name>A0A6P8SSI6_GEOSA</name>
<feature type="compositionally biased region" description="Low complexity" evidence="7">
    <location>
        <begin position="996"/>
        <end position="1008"/>
    </location>
</feature>
<feature type="compositionally biased region" description="Basic and acidic residues" evidence="7">
    <location>
        <begin position="1015"/>
        <end position="1031"/>
    </location>
</feature>
<feature type="region of interest" description="Disordered" evidence="7">
    <location>
        <begin position="393"/>
        <end position="424"/>
    </location>
</feature>
<dbReference type="SUPFAM" id="SSF54001">
    <property type="entry name" value="Cysteine proteinases"/>
    <property type="match status" value="1"/>
</dbReference>
<dbReference type="PANTHER" id="PTHR21646">
    <property type="entry name" value="UBIQUITIN CARBOXYL-TERMINAL HYDROLASE"/>
    <property type="match status" value="1"/>
</dbReference>
<dbReference type="FunFam" id="3.90.70.10:FF:000046">
    <property type="entry name" value="ubiquitin carboxyl-terminal hydrolase 31"/>
    <property type="match status" value="1"/>
</dbReference>
<dbReference type="Pfam" id="PF00443">
    <property type="entry name" value="UCH"/>
    <property type="match status" value="1"/>
</dbReference>
<evidence type="ECO:0000256" key="4">
    <source>
        <dbReference type="ARBA" id="ARBA00022786"/>
    </source>
</evidence>
<keyword evidence="4" id="KW-0833">Ubl conjugation pathway</keyword>
<feature type="region of interest" description="Disordered" evidence="7">
    <location>
        <begin position="53"/>
        <end position="115"/>
    </location>
</feature>